<feature type="domain" description="RNase H type-1" evidence="1">
    <location>
        <begin position="31"/>
        <end position="161"/>
    </location>
</feature>
<evidence type="ECO:0000313" key="3">
    <source>
        <dbReference type="Proteomes" id="UP000187609"/>
    </source>
</evidence>
<dbReference type="GO" id="GO:0004523">
    <property type="term" value="F:RNA-DNA hybrid ribonuclease activity"/>
    <property type="evidence" value="ECO:0007669"/>
    <property type="project" value="InterPro"/>
</dbReference>
<dbReference type="STRING" id="49451.A0A1J6JZH6"/>
<feature type="non-terminal residue" evidence="2">
    <location>
        <position position="1"/>
    </location>
</feature>
<dbReference type="PROSITE" id="PS50879">
    <property type="entry name" value="RNASE_H_1"/>
    <property type="match status" value="1"/>
</dbReference>
<dbReference type="GO" id="GO:0003676">
    <property type="term" value="F:nucleic acid binding"/>
    <property type="evidence" value="ECO:0007669"/>
    <property type="project" value="InterPro"/>
</dbReference>
<organism evidence="2 3">
    <name type="scientific">Nicotiana attenuata</name>
    <name type="common">Coyote tobacco</name>
    <dbReference type="NCBI Taxonomy" id="49451"/>
    <lineage>
        <taxon>Eukaryota</taxon>
        <taxon>Viridiplantae</taxon>
        <taxon>Streptophyta</taxon>
        <taxon>Embryophyta</taxon>
        <taxon>Tracheophyta</taxon>
        <taxon>Spermatophyta</taxon>
        <taxon>Magnoliopsida</taxon>
        <taxon>eudicotyledons</taxon>
        <taxon>Gunneridae</taxon>
        <taxon>Pentapetalae</taxon>
        <taxon>asterids</taxon>
        <taxon>lamiids</taxon>
        <taxon>Solanales</taxon>
        <taxon>Solanaceae</taxon>
        <taxon>Nicotianoideae</taxon>
        <taxon>Nicotianeae</taxon>
        <taxon>Nicotiana</taxon>
    </lineage>
</organism>
<dbReference type="EMBL" id="MJEQ01004061">
    <property type="protein sequence ID" value="OIT21852.1"/>
    <property type="molecule type" value="Genomic_DNA"/>
</dbReference>
<dbReference type="Gene3D" id="3.30.420.10">
    <property type="entry name" value="Ribonuclease H-like superfamily/Ribonuclease H"/>
    <property type="match status" value="1"/>
</dbReference>
<feature type="non-terminal residue" evidence="2">
    <location>
        <position position="212"/>
    </location>
</feature>
<dbReference type="InterPro" id="IPR036397">
    <property type="entry name" value="RNaseH_sf"/>
</dbReference>
<evidence type="ECO:0000259" key="1">
    <source>
        <dbReference type="PROSITE" id="PS50879"/>
    </source>
</evidence>
<dbReference type="PANTHER" id="PTHR47723:SF23">
    <property type="entry name" value="REVERSE TRANSCRIPTASE-LIKE PROTEIN"/>
    <property type="match status" value="1"/>
</dbReference>
<dbReference type="SMR" id="A0A1J6JZH6"/>
<name>A0A1J6JZH6_NICAT</name>
<dbReference type="InterPro" id="IPR053151">
    <property type="entry name" value="RNase_H-like"/>
</dbReference>
<dbReference type="Gramene" id="OIT21852">
    <property type="protein sequence ID" value="OIT21852"/>
    <property type="gene ID" value="A4A49_65530"/>
</dbReference>
<dbReference type="Proteomes" id="UP000187609">
    <property type="component" value="Unassembled WGS sequence"/>
</dbReference>
<dbReference type="PANTHER" id="PTHR47723">
    <property type="entry name" value="OS05G0353850 PROTEIN"/>
    <property type="match status" value="1"/>
</dbReference>
<dbReference type="OMA" id="REGNMMA"/>
<dbReference type="InterPro" id="IPR044730">
    <property type="entry name" value="RNase_H-like_dom_plant"/>
</dbReference>
<dbReference type="SUPFAM" id="SSF53098">
    <property type="entry name" value="Ribonuclease H-like"/>
    <property type="match status" value="1"/>
</dbReference>
<dbReference type="CDD" id="cd06222">
    <property type="entry name" value="RNase_H_like"/>
    <property type="match status" value="1"/>
</dbReference>
<dbReference type="InterPro" id="IPR012337">
    <property type="entry name" value="RNaseH-like_sf"/>
</dbReference>
<reference evidence="2" key="1">
    <citation type="submission" date="2016-11" db="EMBL/GenBank/DDBJ databases">
        <title>The genome of Nicotiana attenuata.</title>
        <authorList>
            <person name="Xu S."/>
            <person name="Brockmoeller T."/>
            <person name="Gaquerel E."/>
            <person name="Navarro A."/>
            <person name="Kuhl H."/>
            <person name="Gase K."/>
            <person name="Ling Z."/>
            <person name="Zhou W."/>
            <person name="Kreitzer C."/>
            <person name="Stanke M."/>
            <person name="Tang H."/>
            <person name="Lyons E."/>
            <person name="Pandey P."/>
            <person name="Pandey S.P."/>
            <person name="Timmermann B."/>
            <person name="Baldwin I.T."/>
        </authorList>
    </citation>
    <scope>NUCLEOTIDE SEQUENCE [LARGE SCALE GENOMIC DNA]</scope>
    <source>
        <strain evidence="2">UT</strain>
    </source>
</reference>
<dbReference type="AlphaFoldDB" id="A0A1J6JZH6"/>
<gene>
    <name evidence="2" type="ORF">A4A49_65530</name>
</gene>
<dbReference type="InterPro" id="IPR002156">
    <property type="entry name" value="RNaseH_domain"/>
</dbReference>
<dbReference type="Pfam" id="PF13456">
    <property type="entry name" value="RVT_3"/>
    <property type="match status" value="1"/>
</dbReference>
<sequence>IDQAIEYTLHTAKNTTYNKVIRIKVKWERPRKGWLKVNIDGAFKNNCLEGGISGAVRDSKGKWKIGFFKKIQATSPIQTELQALRHALQLIIREHIFPVEVETNATEVIRVISEDYPTNNNLIYECMLLMEEASRLGTISLKHSFREGNMMAHLLAKAALIKTGYNKLCTFVLPPELVMDLYDKDQDEYVCARNCSSDQCVCMAALGNDSAL</sequence>
<accession>A0A1J6JZH6</accession>
<evidence type="ECO:0000313" key="2">
    <source>
        <dbReference type="EMBL" id="OIT21852.1"/>
    </source>
</evidence>
<protein>
    <recommendedName>
        <fullName evidence="1">RNase H type-1 domain-containing protein</fullName>
    </recommendedName>
</protein>
<comment type="caution">
    <text evidence="2">The sequence shown here is derived from an EMBL/GenBank/DDBJ whole genome shotgun (WGS) entry which is preliminary data.</text>
</comment>
<proteinExistence type="predicted"/>
<keyword evidence="3" id="KW-1185">Reference proteome</keyword>